<proteinExistence type="predicted"/>
<dbReference type="Proteomes" id="UP001202328">
    <property type="component" value="Unassembled WGS sequence"/>
</dbReference>
<gene>
    <name evidence="1" type="ORF">MKW98_020876</name>
</gene>
<protein>
    <submittedName>
        <fullName evidence="1">Uncharacterized protein</fullName>
    </submittedName>
</protein>
<feature type="non-terminal residue" evidence="1">
    <location>
        <position position="1"/>
    </location>
</feature>
<reference evidence="1" key="1">
    <citation type="submission" date="2022-04" db="EMBL/GenBank/DDBJ databases">
        <title>A functionally conserved STORR gene fusion in Papaver species that diverged 16.8 million years ago.</title>
        <authorList>
            <person name="Catania T."/>
        </authorList>
    </citation>
    <scope>NUCLEOTIDE SEQUENCE</scope>
    <source>
        <strain evidence="1">S-188037</strain>
    </source>
</reference>
<name>A0AAD4XTT8_9MAGN</name>
<accession>A0AAD4XTT8</accession>
<evidence type="ECO:0000313" key="1">
    <source>
        <dbReference type="EMBL" id="KAI3955243.1"/>
    </source>
</evidence>
<sequence length="62" mass="7315">IYDPFQRTENAARAVDYERSKVFEVFQKTYQMLLSAGGRDRHSLISNLVRPQLRSEIITRRS</sequence>
<evidence type="ECO:0000313" key="2">
    <source>
        <dbReference type="Proteomes" id="UP001202328"/>
    </source>
</evidence>
<keyword evidence="2" id="KW-1185">Reference proteome</keyword>
<dbReference type="EMBL" id="JAJJMB010001778">
    <property type="protein sequence ID" value="KAI3955243.1"/>
    <property type="molecule type" value="Genomic_DNA"/>
</dbReference>
<organism evidence="1 2">
    <name type="scientific">Papaver atlanticum</name>
    <dbReference type="NCBI Taxonomy" id="357466"/>
    <lineage>
        <taxon>Eukaryota</taxon>
        <taxon>Viridiplantae</taxon>
        <taxon>Streptophyta</taxon>
        <taxon>Embryophyta</taxon>
        <taxon>Tracheophyta</taxon>
        <taxon>Spermatophyta</taxon>
        <taxon>Magnoliopsida</taxon>
        <taxon>Ranunculales</taxon>
        <taxon>Papaveraceae</taxon>
        <taxon>Papaveroideae</taxon>
        <taxon>Papaver</taxon>
    </lineage>
</organism>
<dbReference type="AlphaFoldDB" id="A0AAD4XTT8"/>
<comment type="caution">
    <text evidence="1">The sequence shown here is derived from an EMBL/GenBank/DDBJ whole genome shotgun (WGS) entry which is preliminary data.</text>
</comment>